<organism evidence="2 3">
    <name type="scientific">Glomerella acutata</name>
    <name type="common">Colletotrichum acutatum</name>
    <dbReference type="NCBI Taxonomy" id="27357"/>
    <lineage>
        <taxon>Eukaryota</taxon>
        <taxon>Fungi</taxon>
        <taxon>Dikarya</taxon>
        <taxon>Ascomycota</taxon>
        <taxon>Pezizomycotina</taxon>
        <taxon>Sordariomycetes</taxon>
        <taxon>Hypocreomycetidae</taxon>
        <taxon>Glomerellales</taxon>
        <taxon>Glomerellaceae</taxon>
        <taxon>Colletotrichum</taxon>
        <taxon>Colletotrichum acutatum species complex</taxon>
    </lineage>
</organism>
<gene>
    <name evidence="2" type="ORF">BDZ83DRAFT_638699</name>
</gene>
<evidence type="ECO:0000256" key="1">
    <source>
        <dbReference type="SAM" id="MobiDB-lite"/>
    </source>
</evidence>
<comment type="caution">
    <text evidence="2">The sequence shown here is derived from an EMBL/GenBank/DDBJ whole genome shotgun (WGS) entry which is preliminary data.</text>
</comment>
<dbReference type="RefSeq" id="XP_060359339.1">
    <property type="nucleotide sequence ID" value="XM_060509378.1"/>
</dbReference>
<dbReference type="EMBL" id="JAHMHS010000150">
    <property type="protein sequence ID" value="KAK1712221.1"/>
    <property type="molecule type" value="Genomic_DNA"/>
</dbReference>
<dbReference type="AlphaFoldDB" id="A0AAD8UCN9"/>
<dbReference type="GeneID" id="85393277"/>
<evidence type="ECO:0000313" key="3">
    <source>
        <dbReference type="Proteomes" id="UP001244207"/>
    </source>
</evidence>
<reference evidence="2" key="1">
    <citation type="submission" date="2021-12" db="EMBL/GenBank/DDBJ databases">
        <title>Comparative genomics, transcriptomics and evolutionary studies reveal genomic signatures of adaptation to plant cell wall in hemibiotrophic fungi.</title>
        <authorList>
            <consortium name="DOE Joint Genome Institute"/>
            <person name="Baroncelli R."/>
            <person name="Diaz J.F."/>
            <person name="Benocci T."/>
            <person name="Peng M."/>
            <person name="Battaglia E."/>
            <person name="Haridas S."/>
            <person name="Andreopoulos W."/>
            <person name="Labutti K."/>
            <person name="Pangilinan J."/>
            <person name="Floch G.L."/>
            <person name="Makela M.R."/>
            <person name="Henrissat B."/>
            <person name="Grigoriev I.V."/>
            <person name="Crouch J.A."/>
            <person name="De Vries R.P."/>
            <person name="Sukno S.A."/>
            <person name="Thon M.R."/>
        </authorList>
    </citation>
    <scope>NUCLEOTIDE SEQUENCE</scope>
    <source>
        <strain evidence="2">CBS 112980</strain>
    </source>
</reference>
<dbReference type="Proteomes" id="UP001244207">
    <property type="component" value="Unassembled WGS sequence"/>
</dbReference>
<keyword evidence="3" id="KW-1185">Reference proteome</keyword>
<proteinExistence type="predicted"/>
<feature type="compositionally biased region" description="Basic and acidic residues" evidence="1">
    <location>
        <begin position="321"/>
        <end position="349"/>
    </location>
</feature>
<accession>A0AAD8UCN9</accession>
<dbReference type="Pfam" id="PF12520">
    <property type="entry name" value="DUF3723"/>
    <property type="match status" value="1"/>
</dbReference>
<protein>
    <submittedName>
        <fullName evidence="2">Uncharacterized protein</fullName>
    </submittedName>
</protein>
<sequence>MQELLSYLHFVYDTWLQLAGGNESELEKIDWITVEAVQLRCPKFSASDEQALRGIILRGDIFGNFSQAERVAAFAKLCSFDFPIPSLSTFFKDFGYLERCGNSMKHLVPMKRRGPTVRRMLLQSFNPPTLPAQPESPLLDEFDDLEAQFQLAMRRLWLFAMREFHSIRTDPSLLPRFASLAVELGFDNDEIRSLKKLSPHREIARQAMALVRSSQDQDYNSVADEAIIGQIAQAFSGHQHGPKRQTYSAFTTNATTMKMHVRPWLDSKAYLMDRPNLVVEVLDQQPIVKKKEVTSLFLLRSIYKAIFHKDIAYLAGGSRAEPSHSENHQHVQNHRTKESRDHAATRHADSTVTLDSTNTRTRRVRLQITQAGINREERHVDINLDDRNGPNQIGSIIQQLMVQYRVLPFSPMGYPLLAEECYGEIVRKGHDCLYLTDDKRGKIPI</sequence>
<evidence type="ECO:0000313" key="2">
    <source>
        <dbReference type="EMBL" id="KAK1712221.1"/>
    </source>
</evidence>
<feature type="region of interest" description="Disordered" evidence="1">
    <location>
        <begin position="318"/>
        <end position="356"/>
    </location>
</feature>
<dbReference type="InterPro" id="IPR022198">
    <property type="entry name" value="DUF3723"/>
</dbReference>
<name>A0AAD8UCN9_GLOAC</name>